<dbReference type="GO" id="GO:0015031">
    <property type="term" value="P:protein transport"/>
    <property type="evidence" value="ECO:0007669"/>
    <property type="project" value="UniProtKB-KW"/>
</dbReference>
<feature type="compositionally biased region" description="Acidic residues" evidence="10">
    <location>
        <begin position="26"/>
        <end position="35"/>
    </location>
</feature>
<dbReference type="GO" id="GO:0051028">
    <property type="term" value="P:mRNA transport"/>
    <property type="evidence" value="ECO:0007669"/>
    <property type="project" value="UniProtKB-KW"/>
</dbReference>
<evidence type="ECO:0000256" key="6">
    <source>
        <dbReference type="ARBA" id="ARBA00022990"/>
    </source>
</evidence>
<reference evidence="12" key="1">
    <citation type="submission" date="2020-06" db="EMBL/GenBank/DDBJ databases">
        <authorList>
            <person name="Li T."/>
            <person name="Hu X."/>
            <person name="Zhang T."/>
            <person name="Song X."/>
            <person name="Zhang H."/>
            <person name="Dai N."/>
            <person name="Sheng W."/>
            <person name="Hou X."/>
            <person name="Wei L."/>
        </authorList>
    </citation>
    <scope>NUCLEOTIDE SEQUENCE</scope>
    <source>
        <strain evidence="12">G02</strain>
        <tissue evidence="12">Leaf</tissue>
    </source>
</reference>
<evidence type="ECO:0000256" key="9">
    <source>
        <dbReference type="ARBA" id="ARBA00023242"/>
    </source>
</evidence>
<feature type="domain" description="RanBD1" evidence="11">
    <location>
        <begin position="303"/>
        <end position="432"/>
    </location>
</feature>
<name>A0AAW2V741_SESRA</name>
<keyword evidence="4" id="KW-0509">mRNA transport</keyword>
<evidence type="ECO:0000256" key="7">
    <source>
        <dbReference type="ARBA" id="ARBA00023010"/>
    </source>
</evidence>
<dbReference type="CDD" id="cd13169">
    <property type="entry name" value="RanBD_NUP50_plant"/>
    <property type="match status" value="1"/>
</dbReference>
<evidence type="ECO:0000313" key="12">
    <source>
        <dbReference type="EMBL" id="KAL0425062.1"/>
    </source>
</evidence>
<dbReference type="InterPro" id="IPR011993">
    <property type="entry name" value="PH-like_dom_sf"/>
</dbReference>
<dbReference type="EMBL" id="JACGWJ010000004">
    <property type="protein sequence ID" value="KAL0425062.1"/>
    <property type="molecule type" value="Genomic_DNA"/>
</dbReference>
<dbReference type="PANTHER" id="PTHR23138">
    <property type="entry name" value="RAN BINDING PROTEIN"/>
    <property type="match status" value="1"/>
</dbReference>
<keyword evidence="6" id="KW-0007">Acetylation</keyword>
<feature type="region of interest" description="Disordered" evidence="10">
    <location>
        <begin position="427"/>
        <end position="446"/>
    </location>
</feature>
<feature type="compositionally biased region" description="Low complexity" evidence="10">
    <location>
        <begin position="84"/>
        <end position="97"/>
    </location>
</feature>
<feature type="compositionally biased region" description="Basic and acidic residues" evidence="10">
    <location>
        <begin position="101"/>
        <end position="151"/>
    </location>
</feature>
<keyword evidence="3" id="KW-0677">Repeat</keyword>
<accession>A0AAW2V741</accession>
<organism evidence="12">
    <name type="scientific">Sesamum radiatum</name>
    <name type="common">Black benniseed</name>
    <dbReference type="NCBI Taxonomy" id="300843"/>
    <lineage>
        <taxon>Eukaryota</taxon>
        <taxon>Viridiplantae</taxon>
        <taxon>Streptophyta</taxon>
        <taxon>Embryophyta</taxon>
        <taxon>Tracheophyta</taxon>
        <taxon>Spermatophyta</taxon>
        <taxon>Magnoliopsida</taxon>
        <taxon>eudicotyledons</taxon>
        <taxon>Gunneridae</taxon>
        <taxon>Pentapetalae</taxon>
        <taxon>asterids</taxon>
        <taxon>lamiids</taxon>
        <taxon>Lamiales</taxon>
        <taxon>Pedaliaceae</taxon>
        <taxon>Sesamum</taxon>
    </lineage>
</organism>
<dbReference type="SUPFAM" id="SSF50729">
    <property type="entry name" value="PH domain-like"/>
    <property type="match status" value="1"/>
</dbReference>
<gene>
    <name evidence="12" type="ORF">Sradi_1041000</name>
</gene>
<evidence type="ECO:0000256" key="5">
    <source>
        <dbReference type="ARBA" id="ARBA00022927"/>
    </source>
</evidence>
<evidence type="ECO:0000256" key="3">
    <source>
        <dbReference type="ARBA" id="ARBA00022737"/>
    </source>
</evidence>
<dbReference type="InterPro" id="IPR045255">
    <property type="entry name" value="RanBP1-like"/>
</dbReference>
<protein>
    <submittedName>
        <fullName evidence="12">Nuclear pore complex protein B</fullName>
    </submittedName>
</protein>
<dbReference type="InterPro" id="IPR045207">
    <property type="entry name" value="RanBD_NUP50_plant"/>
</dbReference>
<dbReference type="Pfam" id="PF08911">
    <property type="entry name" value="NUP50"/>
    <property type="match status" value="1"/>
</dbReference>
<dbReference type="AlphaFoldDB" id="A0AAW2V741"/>
<feature type="compositionally biased region" description="Low complexity" evidence="10">
    <location>
        <begin position="62"/>
        <end position="77"/>
    </location>
</feature>
<dbReference type="PROSITE" id="PS50196">
    <property type="entry name" value="RANBD1"/>
    <property type="match status" value="1"/>
</dbReference>
<sequence length="446" mass="47219">MGDTENDLQPSKKRAAGVQLSRDNPGLDDDEETSEQEAGTFKRASDEVLASRRIVKVRRQQSSSTPSATEPTPTSNPFNAIRLVPPASAPVAEAAASHVITSKENEQSDKNSTESEKVSDEPKGESSADVKPSESKVDESKVEFNSEKDESNIVGEQSITKSAVGEVTEGDESGTVAKKAAEADNSENESRKDVDGKENAEEKGNGEATTEKTADTASFSSFQQLSSSQNAFSGLAGTGFSSTSFSFGSLPKDGSPLGSTTGSLFGLKNDQPSFGFGISNNGNSSIFGTSATNLANKSEGNKLPTMQEVAVETGEENEKAVFTSDAALFEFIDGAWKERGKGELKINVSTTGTGKSRLIMRARGNYRLILNASLFPDMKLTNMDKKGITFACVNTASEGKDGLSTIALKFKDASIVEDFRAAVVEHKSKTAPALKTPENSPQASDK</sequence>
<feature type="compositionally biased region" description="Polar residues" evidence="10">
    <location>
        <begin position="437"/>
        <end position="446"/>
    </location>
</feature>
<dbReference type="GO" id="GO:0005643">
    <property type="term" value="C:nuclear pore"/>
    <property type="evidence" value="ECO:0007669"/>
    <property type="project" value="UniProtKB-SubCell"/>
</dbReference>
<evidence type="ECO:0000259" key="11">
    <source>
        <dbReference type="PROSITE" id="PS50196"/>
    </source>
</evidence>
<dbReference type="Pfam" id="PF00638">
    <property type="entry name" value="Ran_BP1"/>
    <property type="match status" value="1"/>
</dbReference>
<feature type="compositionally biased region" description="Basic and acidic residues" evidence="10">
    <location>
        <begin position="188"/>
        <end position="214"/>
    </location>
</feature>
<keyword evidence="9" id="KW-0539">Nucleus</keyword>
<evidence type="ECO:0000256" key="10">
    <source>
        <dbReference type="SAM" id="MobiDB-lite"/>
    </source>
</evidence>
<dbReference type="Gene3D" id="2.30.29.30">
    <property type="entry name" value="Pleckstrin-homology domain (PH domain)/Phosphotyrosine-binding domain (PTB)"/>
    <property type="match status" value="1"/>
</dbReference>
<dbReference type="FunFam" id="2.30.29.30:FF:000353">
    <property type="entry name" value="Nuclear pore complex protein NUP50A"/>
    <property type="match status" value="1"/>
</dbReference>
<comment type="subcellular location">
    <subcellularLocation>
        <location evidence="1">Nucleus</location>
        <location evidence="1">Nuclear pore complex</location>
    </subcellularLocation>
</comment>
<dbReference type="InterPro" id="IPR000156">
    <property type="entry name" value="Ran_bind_dom"/>
</dbReference>
<proteinExistence type="predicted"/>
<evidence type="ECO:0000256" key="2">
    <source>
        <dbReference type="ARBA" id="ARBA00022448"/>
    </source>
</evidence>
<dbReference type="InterPro" id="IPR015007">
    <property type="entry name" value="NUP2/50/61"/>
</dbReference>
<keyword evidence="7" id="KW-0811">Translocation</keyword>
<feature type="region of interest" description="Disordered" evidence="10">
    <location>
        <begin position="1"/>
        <end position="214"/>
    </location>
</feature>
<keyword evidence="8" id="KW-0906">Nuclear pore complex</keyword>
<evidence type="ECO:0000256" key="4">
    <source>
        <dbReference type="ARBA" id="ARBA00022816"/>
    </source>
</evidence>
<evidence type="ECO:0000256" key="8">
    <source>
        <dbReference type="ARBA" id="ARBA00023132"/>
    </source>
</evidence>
<dbReference type="SMART" id="SM00160">
    <property type="entry name" value="RanBD"/>
    <property type="match status" value="1"/>
</dbReference>
<reference evidence="12" key="2">
    <citation type="journal article" date="2024" name="Plant">
        <title>Genomic evolution and insights into agronomic trait innovations of Sesamum species.</title>
        <authorList>
            <person name="Miao H."/>
            <person name="Wang L."/>
            <person name="Qu L."/>
            <person name="Liu H."/>
            <person name="Sun Y."/>
            <person name="Le M."/>
            <person name="Wang Q."/>
            <person name="Wei S."/>
            <person name="Zheng Y."/>
            <person name="Lin W."/>
            <person name="Duan Y."/>
            <person name="Cao H."/>
            <person name="Xiong S."/>
            <person name="Wang X."/>
            <person name="Wei L."/>
            <person name="Li C."/>
            <person name="Ma Q."/>
            <person name="Ju M."/>
            <person name="Zhao R."/>
            <person name="Li G."/>
            <person name="Mu C."/>
            <person name="Tian Q."/>
            <person name="Mei H."/>
            <person name="Zhang T."/>
            <person name="Gao T."/>
            <person name="Zhang H."/>
        </authorList>
    </citation>
    <scope>NUCLEOTIDE SEQUENCE</scope>
    <source>
        <strain evidence="12">G02</strain>
    </source>
</reference>
<comment type="caution">
    <text evidence="12">The sequence shown here is derived from an EMBL/GenBank/DDBJ whole genome shotgun (WGS) entry which is preliminary data.</text>
</comment>
<evidence type="ECO:0000256" key="1">
    <source>
        <dbReference type="ARBA" id="ARBA00004567"/>
    </source>
</evidence>
<keyword evidence="5" id="KW-0653">Protein transport</keyword>
<keyword evidence="2" id="KW-0813">Transport</keyword>
<dbReference type="PANTHER" id="PTHR23138:SF142">
    <property type="entry name" value="RAN-BINDING PROTEIN 3B-RELATED"/>
    <property type="match status" value="1"/>
</dbReference>